<organism evidence="7 8">
    <name type="scientific">Chelatococcus albus</name>
    <dbReference type="NCBI Taxonomy" id="3047466"/>
    <lineage>
        <taxon>Bacteria</taxon>
        <taxon>Pseudomonadati</taxon>
        <taxon>Pseudomonadota</taxon>
        <taxon>Alphaproteobacteria</taxon>
        <taxon>Hyphomicrobiales</taxon>
        <taxon>Chelatococcaceae</taxon>
        <taxon>Chelatococcus</taxon>
    </lineage>
</organism>
<dbReference type="Proteomes" id="UP001321492">
    <property type="component" value="Unassembled WGS sequence"/>
</dbReference>
<dbReference type="EMBL" id="JASJEV010000009">
    <property type="protein sequence ID" value="MDJ1159422.1"/>
    <property type="molecule type" value="Genomic_DNA"/>
</dbReference>
<evidence type="ECO:0000259" key="6">
    <source>
        <dbReference type="Pfam" id="PF01642"/>
    </source>
</evidence>
<dbReference type="PANTHER" id="PTHR48101:SF4">
    <property type="entry name" value="METHYLMALONYL-COA MUTASE, MITOCHONDRIAL"/>
    <property type="match status" value="1"/>
</dbReference>
<keyword evidence="4" id="KW-0413">Isomerase</keyword>
<feature type="domain" description="Methylmalonyl-CoA mutase alpha/beta chain catalytic" evidence="6">
    <location>
        <begin position="68"/>
        <end position="450"/>
    </location>
</feature>
<dbReference type="PANTHER" id="PTHR48101">
    <property type="entry name" value="METHYLMALONYL-COA MUTASE, MITOCHONDRIAL-RELATED"/>
    <property type="match status" value="1"/>
</dbReference>
<dbReference type="RefSeq" id="WP_283741421.1">
    <property type="nucleotide sequence ID" value="NZ_JASJEV010000009.1"/>
</dbReference>
<keyword evidence="5" id="KW-0170">Cobalt</keyword>
<gene>
    <name evidence="7" type="ORF">QNA08_14380</name>
</gene>
<dbReference type="SUPFAM" id="SSF52242">
    <property type="entry name" value="Cobalamin (vitamin B12)-binding domain"/>
    <property type="match status" value="1"/>
</dbReference>
<keyword evidence="3" id="KW-0846">Cobalamin</keyword>
<keyword evidence="8" id="KW-1185">Reference proteome</keyword>
<comment type="similarity">
    <text evidence="2">Belongs to the methylmalonyl-CoA mutase family.</text>
</comment>
<evidence type="ECO:0000256" key="1">
    <source>
        <dbReference type="ARBA" id="ARBA00001922"/>
    </source>
</evidence>
<sequence>MTDLPLAAEFPQATRDQWMALVEKVLKGADFDRKLVSRTYDGIRIEPLYAKAEGARPRALGAAAGIAPWSVVQRLDHPDPGEANALALADLEGGASGLALVFAGAPAARGFGLAARTAADLERALAGAMLDLVHTRLDAGGMGRGAAALFLALCERRGHDLARLDVDLGLDPIGALAAGGRMSADWGTVARRSADTLAALAARGFGGRAFLADGRPYHEAGASEAQELAAVLATALAYLRALEAHGHGLAAARDAIAFLLVADADEFLTIAKFRALRRLWARVEEACGLAPRPIRLHAETAWRTTTKRDPWVNMLRATVAVFSAGLGGADSVTVTPFTAALGLPDAFARRIARNTQLILIEESNLWRVADPAAGAGGIEALTDELAHRAWALFQAIEGAGGMVEALRAGLVQDRIAKVRAEREAAVARRKDPITGTSEFPDIREAPVTVLQPATPPPPPAGKPLALPAEGSGAAFAAILDAAREGASLADIAAGAPIAGGFTVDPLPSLRAAEPFERLRDASDAHLAATGARPRVFLANLGPIAAFTARATFAKNFFEAGGIEAVTNDGFSSLDALAKACAASGARIACLCSSDEIYAAEAVAAAERLRSLVPAPVLYLAGRPGELEEALKASGVGRFIFVGCDLLGILETAQREAATG</sequence>
<dbReference type="CDD" id="cd03677">
    <property type="entry name" value="MM_CoA_mutase_beta"/>
    <property type="match status" value="1"/>
</dbReference>
<protein>
    <submittedName>
        <fullName evidence="7">Methylmalonyl-CoA mutase subunit beta</fullName>
    </submittedName>
</protein>
<name>A0ABT7AJ71_9HYPH</name>
<proteinExistence type="inferred from homology"/>
<evidence type="ECO:0000256" key="4">
    <source>
        <dbReference type="ARBA" id="ARBA00023235"/>
    </source>
</evidence>
<reference evidence="7 8" key="1">
    <citation type="submission" date="2023-05" db="EMBL/GenBank/DDBJ databases">
        <title>Chelatococcus sp. nov., a moderately thermophilic bacterium isolated from hot spring microbial mat.</title>
        <authorList>
            <person name="Hu C.-J."/>
            <person name="Li W.-J."/>
        </authorList>
    </citation>
    <scope>NUCLEOTIDE SEQUENCE [LARGE SCALE GENOMIC DNA]</scope>
    <source>
        <strain evidence="7 8">SYSU G07232</strain>
    </source>
</reference>
<evidence type="ECO:0000313" key="7">
    <source>
        <dbReference type="EMBL" id="MDJ1159422.1"/>
    </source>
</evidence>
<dbReference type="SUPFAM" id="SSF51703">
    <property type="entry name" value="Cobalamin (vitamin B12)-dependent enzymes"/>
    <property type="match status" value="1"/>
</dbReference>
<comment type="cofactor">
    <cofactor evidence="1">
        <name>adenosylcob(III)alamin</name>
        <dbReference type="ChEBI" id="CHEBI:18408"/>
    </cofactor>
</comment>
<dbReference type="Gene3D" id="3.20.20.240">
    <property type="entry name" value="Methylmalonyl-CoA mutase"/>
    <property type="match status" value="1"/>
</dbReference>
<accession>A0ABT7AJ71</accession>
<dbReference type="Gene3D" id="1.10.196.20">
    <property type="match status" value="1"/>
</dbReference>
<dbReference type="InterPro" id="IPR006099">
    <property type="entry name" value="MeMalonylCoA_mutase_a/b_cat"/>
</dbReference>
<dbReference type="Gene3D" id="3.40.50.280">
    <property type="entry name" value="Cobalamin-binding domain"/>
    <property type="match status" value="1"/>
</dbReference>
<dbReference type="InterPro" id="IPR024067">
    <property type="entry name" value="Me-malonyl-CoA_mutase_sm_su_N"/>
</dbReference>
<evidence type="ECO:0000256" key="2">
    <source>
        <dbReference type="ARBA" id="ARBA00008465"/>
    </source>
</evidence>
<dbReference type="Pfam" id="PF01642">
    <property type="entry name" value="MM_CoA_mutase"/>
    <property type="match status" value="1"/>
</dbReference>
<dbReference type="InterPro" id="IPR016176">
    <property type="entry name" value="Cbl-dep_enz_cat"/>
</dbReference>
<dbReference type="InterPro" id="IPR036724">
    <property type="entry name" value="Cobalamin-bd_sf"/>
</dbReference>
<comment type="caution">
    <text evidence="7">The sequence shown here is derived from an EMBL/GenBank/DDBJ whole genome shotgun (WGS) entry which is preliminary data.</text>
</comment>
<evidence type="ECO:0000313" key="8">
    <source>
        <dbReference type="Proteomes" id="UP001321492"/>
    </source>
</evidence>
<evidence type="ECO:0000256" key="3">
    <source>
        <dbReference type="ARBA" id="ARBA00022628"/>
    </source>
</evidence>
<evidence type="ECO:0000256" key="5">
    <source>
        <dbReference type="ARBA" id="ARBA00023285"/>
    </source>
</evidence>